<dbReference type="PANTHER" id="PTHR11592">
    <property type="entry name" value="GLUTATHIONE PEROXIDASE"/>
    <property type="match status" value="1"/>
</dbReference>
<comment type="similarity">
    <text evidence="1 4">Belongs to the glutathione peroxidase family.</text>
</comment>
<dbReference type="EMBL" id="HBER01044902">
    <property type="protein sequence ID" value="CAD8547276.1"/>
    <property type="molecule type" value="Transcribed_RNA"/>
</dbReference>
<protein>
    <recommendedName>
        <fullName evidence="4">Glutathione peroxidase</fullName>
    </recommendedName>
</protein>
<accession>A0A7S0JD31</accession>
<dbReference type="InterPro" id="IPR036249">
    <property type="entry name" value="Thioredoxin-like_sf"/>
</dbReference>
<dbReference type="PANTHER" id="PTHR11592:SF78">
    <property type="entry name" value="GLUTATHIONE PEROXIDASE"/>
    <property type="match status" value="1"/>
</dbReference>
<dbReference type="PIRSF" id="PIRSF000303">
    <property type="entry name" value="Glutathion_perox"/>
    <property type="match status" value="1"/>
</dbReference>
<evidence type="ECO:0000256" key="4">
    <source>
        <dbReference type="RuleBase" id="RU000499"/>
    </source>
</evidence>
<dbReference type="Gene3D" id="3.40.30.10">
    <property type="entry name" value="Glutaredoxin"/>
    <property type="match status" value="1"/>
</dbReference>
<evidence type="ECO:0000256" key="2">
    <source>
        <dbReference type="ARBA" id="ARBA00022559"/>
    </source>
</evidence>
<dbReference type="Pfam" id="PF00255">
    <property type="entry name" value="GSHPx"/>
    <property type="match status" value="1"/>
</dbReference>
<evidence type="ECO:0000256" key="3">
    <source>
        <dbReference type="ARBA" id="ARBA00023002"/>
    </source>
</evidence>
<keyword evidence="3 4" id="KW-0560">Oxidoreductase</keyword>
<dbReference type="InterPro" id="IPR000889">
    <property type="entry name" value="Glutathione_peroxidase"/>
</dbReference>
<dbReference type="PRINTS" id="PR01011">
    <property type="entry name" value="GLUTPROXDASE"/>
</dbReference>
<dbReference type="PROSITE" id="PS00763">
    <property type="entry name" value="GLUTATHIONE_PEROXID_2"/>
    <property type="match status" value="1"/>
</dbReference>
<dbReference type="PROSITE" id="PS51355">
    <property type="entry name" value="GLUTATHIONE_PEROXID_3"/>
    <property type="match status" value="1"/>
</dbReference>
<dbReference type="SUPFAM" id="SSF52833">
    <property type="entry name" value="Thioredoxin-like"/>
    <property type="match status" value="1"/>
</dbReference>
<dbReference type="GO" id="GO:0006979">
    <property type="term" value="P:response to oxidative stress"/>
    <property type="evidence" value="ECO:0007669"/>
    <property type="project" value="InterPro"/>
</dbReference>
<reference evidence="5" key="1">
    <citation type="submission" date="2021-01" db="EMBL/GenBank/DDBJ databases">
        <authorList>
            <person name="Corre E."/>
            <person name="Pelletier E."/>
            <person name="Niang G."/>
            <person name="Scheremetjew M."/>
            <person name="Finn R."/>
            <person name="Kale V."/>
            <person name="Holt S."/>
            <person name="Cochrane G."/>
            <person name="Meng A."/>
            <person name="Brown T."/>
            <person name="Cohen L."/>
        </authorList>
    </citation>
    <scope>NUCLEOTIDE SEQUENCE</scope>
    <source>
        <strain evidence="5">RCC1130</strain>
    </source>
</reference>
<proteinExistence type="inferred from homology"/>
<dbReference type="AlphaFoldDB" id="A0A7S0JD31"/>
<gene>
    <name evidence="5" type="ORF">CLEP1334_LOCUS22566</name>
</gene>
<sequence length="131" mass="14308">MSNMNYAGLKVLLSRYNASGLQVLAFPSNQFGGQAPASNECERAFAYKKVGVPYGAFPVFDKVDINGPTGLPLFRFLKSQARLPLCAGCETAWNYEKFLVDEHGHAVSRYASATSPLEAESKIRELLGLTD</sequence>
<evidence type="ECO:0000256" key="1">
    <source>
        <dbReference type="ARBA" id="ARBA00006926"/>
    </source>
</evidence>
<organism evidence="5">
    <name type="scientific">Calcidiscus leptoporus</name>
    <dbReference type="NCBI Taxonomy" id="127549"/>
    <lineage>
        <taxon>Eukaryota</taxon>
        <taxon>Haptista</taxon>
        <taxon>Haptophyta</taxon>
        <taxon>Prymnesiophyceae</taxon>
        <taxon>Coccolithales</taxon>
        <taxon>Calcidiscaceae</taxon>
        <taxon>Calcidiscus</taxon>
    </lineage>
</organism>
<dbReference type="GO" id="GO:0004601">
    <property type="term" value="F:peroxidase activity"/>
    <property type="evidence" value="ECO:0007669"/>
    <property type="project" value="UniProtKB-KW"/>
</dbReference>
<name>A0A7S0JD31_9EUKA</name>
<keyword evidence="2 4" id="KW-0575">Peroxidase</keyword>
<evidence type="ECO:0000313" key="5">
    <source>
        <dbReference type="EMBL" id="CAD8547276.1"/>
    </source>
</evidence>
<dbReference type="InterPro" id="IPR029760">
    <property type="entry name" value="GPX_CS"/>
</dbReference>